<keyword evidence="2" id="KW-1185">Reference proteome</keyword>
<dbReference type="Proteomes" id="UP001378960">
    <property type="component" value="Unassembled WGS sequence"/>
</dbReference>
<proteinExistence type="predicted"/>
<comment type="caution">
    <text evidence="1">The sequence shown here is derived from an EMBL/GenBank/DDBJ whole genome shotgun (WGS) entry which is preliminary data.</text>
</comment>
<name>A0AAV5RAQ8_PICKL</name>
<gene>
    <name evidence="1" type="ORF">DAPK24_047750</name>
</gene>
<sequence length="858" mass="100787">MYGRCSLALRIPHLFIRSLHKRSRFQPIDPIDINHLNHINHTKINEKFNDLISNDSNNNNIDNNNNKDLVNNLEISLLQNSIISKLNSLEYSSNDFYDIHLLYEKDKLLLELSEIDKHILSLSKEIAPDSTNISSSSSTTSNYIYSDDLNLQNFQSLKFKYDLINNKNSIIELETLIDFVNRISQNHYLNYNLVIKRFLKKRLVYAKDIHPLLRDNKELIYILMNYFLKNYKYSHLSIAKYIVSINGSWDIYMINILLKNTLNYTYNLSQSLLIIDQTLQKCINDNIQLNSTTLFLIYDKINDLKDIDFTIATDLNDYLHKLFINSNLNNNKHFTNIAYKKLSSNYKKIQNSYTLNTQLKNSLINDSLNSISLIPLLYKNNLQFINGNIFQIKSIEKLYLNTKFKNIYTFNKFIGMLLSSNQWKKAWSSIIPVYNILDSYSVDDLTSIVKNRSNRVQLLKINPRFNISNFGRLFHYDKYFLSYQIKNYLSVPLLTYLINTNNWQLLIRAINEIKKIENSINENNSNSKSNSSSNFNGYIIEQGLRKLSKLDLNDSYLDKTHFLVLSKYILNLYLSNQYSSLKFSNVLINELQHKIDKLYDTKYSYSSNFNNKINKRINSVRTEYLSTNKFNKTSLLSSCFQTSSSSNSHIEDKSNSINAKDISNDDLYSPNILEYTKFELSLYENLDQLYLLDTPEKLKKEKDKYYKQWEDKCIKDKDILKNYHLGFINRDYSRKNIKWVNKTMNDLMKGDGISIKNNEIKNNVNKNGNDDDDKFIDEIKNNKLNKIESQIKDDISKLLNTSSNFKVMEKKYTKSYPDGKFVIINPIESSIHNIQPNDWIDFVINKTLNDKITENLSN</sequence>
<reference evidence="1 2" key="1">
    <citation type="journal article" date="2023" name="Elife">
        <title>Identification of key yeast species and microbe-microbe interactions impacting larval growth of Drosophila in the wild.</title>
        <authorList>
            <person name="Mure A."/>
            <person name="Sugiura Y."/>
            <person name="Maeda R."/>
            <person name="Honda K."/>
            <person name="Sakurai N."/>
            <person name="Takahashi Y."/>
            <person name="Watada M."/>
            <person name="Katoh T."/>
            <person name="Gotoh A."/>
            <person name="Gotoh Y."/>
            <person name="Taniguchi I."/>
            <person name="Nakamura K."/>
            <person name="Hayashi T."/>
            <person name="Katayama T."/>
            <person name="Uemura T."/>
            <person name="Hattori Y."/>
        </authorList>
    </citation>
    <scope>NUCLEOTIDE SEQUENCE [LARGE SCALE GENOMIC DNA]</scope>
    <source>
        <strain evidence="1 2">PK-24</strain>
    </source>
</reference>
<dbReference type="AlphaFoldDB" id="A0AAV5RAQ8"/>
<evidence type="ECO:0000313" key="1">
    <source>
        <dbReference type="EMBL" id="GMM48177.1"/>
    </source>
</evidence>
<organism evidence="1 2">
    <name type="scientific">Pichia kluyveri</name>
    <name type="common">Yeast</name>
    <dbReference type="NCBI Taxonomy" id="36015"/>
    <lineage>
        <taxon>Eukaryota</taxon>
        <taxon>Fungi</taxon>
        <taxon>Dikarya</taxon>
        <taxon>Ascomycota</taxon>
        <taxon>Saccharomycotina</taxon>
        <taxon>Pichiomycetes</taxon>
        <taxon>Pichiales</taxon>
        <taxon>Pichiaceae</taxon>
        <taxon>Pichia</taxon>
    </lineage>
</organism>
<protein>
    <submittedName>
        <fullName evidence="1">Uncharacterized protein</fullName>
    </submittedName>
</protein>
<dbReference type="EMBL" id="BTGB01000009">
    <property type="protein sequence ID" value="GMM48177.1"/>
    <property type="molecule type" value="Genomic_DNA"/>
</dbReference>
<evidence type="ECO:0000313" key="2">
    <source>
        <dbReference type="Proteomes" id="UP001378960"/>
    </source>
</evidence>
<accession>A0AAV5RAQ8</accession>